<feature type="non-terminal residue" evidence="2">
    <location>
        <position position="249"/>
    </location>
</feature>
<evidence type="ECO:0000313" key="2">
    <source>
        <dbReference type="EMBL" id="CAG8749959.1"/>
    </source>
</evidence>
<dbReference type="Proteomes" id="UP000789342">
    <property type="component" value="Unassembled WGS sequence"/>
</dbReference>
<reference evidence="2" key="1">
    <citation type="submission" date="2021-06" db="EMBL/GenBank/DDBJ databases">
        <authorList>
            <person name="Kallberg Y."/>
            <person name="Tangrot J."/>
            <person name="Rosling A."/>
        </authorList>
    </citation>
    <scope>NUCLEOTIDE SEQUENCE</scope>
    <source>
        <strain evidence="2">CL551</strain>
    </source>
</reference>
<organism evidence="2 3">
    <name type="scientific">Acaulospora morrowiae</name>
    <dbReference type="NCBI Taxonomy" id="94023"/>
    <lineage>
        <taxon>Eukaryota</taxon>
        <taxon>Fungi</taxon>
        <taxon>Fungi incertae sedis</taxon>
        <taxon>Mucoromycota</taxon>
        <taxon>Glomeromycotina</taxon>
        <taxon>Glomeromycetes</taxon>
        <taxon>Diversisporales</taxon>
        <taxon>Acaulosporaceae</taxon>
        <taxon>Acaulospora</taxon>
    </lineage>
</organism>
<evidence type="ECO:0000256" key="1">
    <source>
        <dbReference type="SAM" id="MobiDB-lite"/>
    </source>
</evidence>
<dbReference type="AlphaFoldDB" id="A0A9N9ISV7"/>
<feature type="non-terminal residue" evidence="2">
    <location>
        <position position="1"/>
    </location>
</feature>
<dbReference type="EMBL" id="CAJVPV010034975">
    <property type="protein sequence ID" value="CAG8749959.1"/>
    <property type="molecule type" value="Genomic_DNA"/>
</dbReference>
<sequence>DPKNQQITSKQSQQNILKENIFSIYCSDNDSAEDEEDLGRKESYGDNIDSLEPSSFRASLVHKNIHKGNNDLDDSESATSFSSLGVSDSTQEDVREIIAKKIYETSFNELGNFLCNSSCLPENDESGGTPNETFNNGSFLSNVDHYIIDKTCIDNNAQRPKHSTITFQNKWPSKKRGFRRKPPATHDVVQEPPMKISKSIKKSVKSKTKNILHPDFPVAEGRYKDQSSTVKFEDLLATFQTNDKSSMNG</sequence>
<proteinExistence type="predicted"/>
<evidence type="ECO:0000313" key="3">
    <source>
        <dbReference type="Proteomes" id="UP000789342"/>
    </source>
</evidence>
<name>A0A9N9ISV7_9GLOM</name>
<gene>
    <name evidence="2" type="ORF">AMORRO_LOCUS15281</name>
</gene>
<keyword evidence="3" id="KW-1185">Reference proteome</keyword>
<accession>A0A9N9ISV7</accession>
<protein>
    <submittedName>
        <fullName evidence="2">12035_t:CDS:1</fullName>
    </submittedName>
</protein>
<comment type="caution">
    <text evidence="2">The sequence shown here is derived from an EMBL/GenBank/DDBJ whole genome shotgun (WGS) entry which is preliminary data.</text>
</comment>
<feature type="region of interest" description="Disordered" evidence="1">
    <location>
        <begin position="29"/>
        <end position="50"/>
    </location>
</feature>